<evidence type="ECO:0000256" key="4">
    <source>
        <dbReference type="PROSITE-ProRule" id="PRU00221"/>
    </source>
</evidence>
<keyword evidence="1" id="KW-0597">Phosphoprotein</keyword>
<keyword evidence="6" id="KW-1185">Reference proteome</keyword>
<sequence>MELEQQSKVNFIPCVRWVKKGMAKCNPEKVQLNKEELVRIINQTKAGLRIAEAEDGGESSMVTENANDEYNFEKYDEEDGNNAEQLLGISSLAEIPAEAEDHFSDSDDSEKEDDVIKPEDNLILAGRVEGDASILEVYVYNEAEESLYVHHDFLLPAFPLCIEWLDHEAGHPPGNYCAIGSMSPIIEVWDLDIINCLEPAFKLGRKPSRKKGLSGIGHTDAVLDLSWNKNYDHILASGSVDKSVLLWDLDQGEPATTINAFNDKVQCLEWHKLEAQTLLAGSCDQTVKVFDCRSPENHQTWQVSGETERIAWNPLEPFSFFAATSTGMVHYFDCRQGQVWSINAHEKEVTGLTISGQCPGLFLTASSDGLVKIWDSAESTQPNLVYEKDFSMGLVHCLQLCPDLPFVVAAGGDNKSNNFTVFDLQNIDVVKHRFESRSLVQLVSQETPK</sequence>
<dbReference type="InterPro" id="IPR020472">
    <property type="entry name" value="WD40_PAC1"/>
</dbReference>
<evidence type="ECO:0000256" key="1">
    <source>
        <dbReference type="ARBA" id="ARBA00022553"/>
    </source>
</evidence>
<dbReference type="PANTHER" id="PTHR14091">
    <property type="entry name" value="PERIODIC TRYPTOPHAN PROTEIN 1"/>
    <property type="match status" value="1"/>
</dbReference>
<evidence type="ECO:0000256" key="2">
    <source>
        <dbReference type="ARBA" id="ARBA00022574"/>
    </source>
</evidence>
<reference evidence="5" key="1">
    <citation type="submission" date="2019-08" db="EMBL/GenBank/DDBJ databases">
        <title>The genome of the North American firefly Photinus pyralis.</title>
        <authorList>
            <consortium name="Photinus pyralis genome working group"/>
            <person name="Fallon T.R."/>
            <person name="Sander Lower S.E."/>
            <person name="Weng J.-K."/>
        </authorList>
    </citation>
    <scope>NUCLEOTIDE SEQUENCE</scope>
    <source>
        <strain evidence="5">TRF0915ILg1</strain>
        <tissue evidence="5">Whole body</tissue>
    </source>
</reference>
<dbReference type="InterPro" id="IPR015943">
    <property type="entry name" value="WD40/YVTN_repeat-like_dom_sf"/>
</dbReference>
<evidence type="ECO:0008006" key="7">
    <source>
        <dbReference type="Google" id="ProtNLM"/>
    </source>
</evidence>
<protein>
    <recommendedName>
        <fullName evidence="7">Periodic tryptophan protein 1 homolog</fullName>
    </recommendedName>
</protein>
<evidence type="ECO:0000313" key="5">
    <source>
        <dbReference type="EMBL" id="KAF2882098.1"/>
    </source>
</evidence>
<dbReference type="InterPro" id="IPR044285">
    <property type="entry name" value="PWP1"/>
</dbReference>
<dbReference type="SUPFAM" id="SSF50978">
    <property type="entry name" value="WD40 repeat-like"/>
    <property type="match status" value="1"/>
</dbReference>
<feature type="repeat" description="WD" evidence="4">
    <location>
        <begin position="342"/>
        <end position="375"/>
    </location>
</feature>
<keyword evidence="2 4" id="KW-0853">WD repeat</keyword>
<feature type="repeat" description="WD" evidence="4">
    <location>
        <begin position="215"/>
        <end position="257"/>
    </location>
</feature>
<evidence type="ECO:0000313" key="6">
    <source>
        <dbReference type="Proteomes" id="UP000801492"/>
    </source>
</evidence>
<dbReference type="Gene3D" id="2.130.10.10">
    <property type="entry name" value="YVTN repeat-like/Quinoprotein amine dehydrogenase"/>
    <property type="match status" value="1"/>
</dbReference>
<dbReference type="Pfam" id="PF00400">
    <property type="entry name" value="WD40"/>
    <property type="match status" value="3"/>
</dbReference>
<accession>A0A8K0C7N6</accession>
<name>A0A8K0C7N6_IGNLU</name>
<dbReference type="InterPro" id="IPR001680">
    <property type="entry name" value="WD40_rpt"/>
</dbReference>
<proteinExistence type="predicted"/>
<dbReference type="PROSITE" id="PS50294">
    <property type="entry name" value="WD_REPEATS_REGION"/>
    <property type="match status" value="2"/>
</dbReference>
<keyword evidence="3" id="KW-0677">Repeat</keyword>
<dbReference type="PANTHER" id="PTHR14091:SF0">
    <property type="entry name" value="PERIODIC TRYPTOPHAN PROTEIN 1 HOMOLOG"/>
    <property type="match status" value="1"/>
</dbReference>
<organism evidence="5 6">
    <name type="scientific">Ignelater luminosus</name>
    <name type="common">Cucubano</name>
    <name type="synonym">Pyrophorus luminosus</name>
    <dbReference type="NCBI Taxonomy" id="2038154"/>
    <lineage>
        <taxon>Eukaryota</taxon>
        <taxon>Metazoa</taxon>
        <taxon>Ecdysozoa</taxon>
        <taxon>Arthropoda</taxon>
        <taxon>Hexapoda</taxon>
        <taxon>Insecta</taxon>
        <taxon>Pterygota</taxon>
        <taxon>Neoptera</taxon>
        <taxon>Endopterygota</taxon>
        <taxon>Coleoptera</taxon>
        <taxon>Polyphaga</taxon>
        <taxon>Elateriformia</taxon>
        <taxon>Elateroidea</taxon>
        <taxon>Elateridae</taxon>
        <taxon>Agrypninae</taxon>
        <taxon>Pyrophorini</taxon>
        <taxon>Ignelater</taxon>
    </lineage>
</organism>
<dbReference type="GO" id="GO:0006364">
    <property type="term" value="P:rRNA processing"/>
    <property type="evidence" value="ECO:0007669"/>
    <property type="project" value="InterPro"/>
</dbReference>
<comment type="caution">
    <text evidence="5">The sequence shown here is derived from an EMBL/GenBank/DDBJ whole genome shotgun (WGS) entry which is preliminary data.</text>
</comment>
<dbReference type="OrthoDB" id="270624at2759"/>
<dbReference type="EMBL" id="VTPC01090655">
    <property type="protein sequence ID" value="KAF2882098.1"/>
    <property type="molecule type" value="Genomic_DNA"/>
</dbReference>
<gene>
    <name evidence="5" type="ORF">ILUMI_24101</name>
</gene>
<dbReference type="InterPro" id="IPR036322">
    <property type="entry name" value="WD40_repeat_dom_sf"/>
</dbReference>
<dbReference type="SMART" id="SM00320">
    <property type="entry name" value="WD40"/>
    <property type="match status" value="5"/>
</dbReference>
<dbReference type="GO" id="GO:0005634">
    <property type="term" value="C:nucleus"/>
    <property type="evidence" value="ECO:0007669"/>
    <property type="project" value="TreeGrafter"/>
</dbReference>
<dbReference type="Proteomes" id="UP000801492">
    <property type="component" value="Unassembled WGS sequence"/>
</dbReference>
<dbReference type="PRINTS" id="PR00320">
    <property type="entry name" value="GPROTEINBRPT"/>
</dbReference>
<dbReference type="PROSITE" id="PS50082">
    <property type="entry name" value="WD_REPEATS_2"/>
    <property type="match status" value="2"/>
</dbReference>
<dbReference type="AlphaFoldDB" id="A0A8K0C7N6"/>
<dbReference type="PROSITE" id="PS00678">
    <property type="entry name" value="WD_REPEATS_1"/>
    <property type="match status" value="1"/>
</dbReference>
<evidence type="ECO:0000256" key="3">
    <source>
        <dbReference type="ARBA" id="ARBA00022737"/>
    </source>
</evidence>
<dbReference type="InterPro" id="IPR019775">
    <property type="entry name" value="WD40_repeat_CS"/>
</dbReference>